<evidence type="ECO:0000313" key="2">
    <source>
        <dbReference type="Proteomes" id="UP001272242"/>
    </source>
</evidence>
<comment type="caution">
    <text evidence="1">The sequence shown here is derived from an EMBL/GenBank/DDBJ whole genome shotgun (WGS) entry which is preliminary data.</text>
</comment>
<protein>
    <recommendedName>
        <fullName evidence="3">SMI1/KNR4 family protein</fullName>
    </recommendedName>
</protein>
<evidence type="ECO:0008006" key="3">
    <source>
        <dbReference type="Google" id="ProtNLM"/>
    </source>
</evidence>
<evidence type="ECO:0000313" key="1">
    <source>
        <dbReference type="EMBL" id="MDY3558908.1"/>
    </source>
</evidence>
<sequence length="223" mass="24325">MTEQEWLTCTSPTPMLAFLQGKVSSRKLRLLAVAYCRQILPDFAHWELVDGLKQIEAVADQLLDPTALITVAQKAEAHLYPEMPPEQRLVCQCVTFASYFDELADDSGAFGVDDPDRSALPAAIRCSSAVSVGMVGERGHSGYIRCVFGNPFCPVAADPAWLTSNVVALATGIYTDHAFDRMPILADALQDAGCDNADILTHCRNEAQHVRGCWVVDLLLGKE</sequence>
<gene>
    <name evidence="1" type="ORF">R5W23_006084</name>
</gene>
<keyword evidence="2" id="KW-1185">Reference proteome</keyword>
<dbReference type="Proteomes" id="UP001272242">
    <property type="component" value="Unassembled WGS sequence"/>
</dbReference>
<dbReference type="EMBL" id="JAXBLV010000066">
    <property type="protein sequence ID" value="MDY3558908.1"/>
    <property type="molecule type" value="Genomic_DNA"/>
</dbReference>
<name>A0ABU5EVB2_9BACT</name>
<organism evidence="1 2">
    <name type="scientific">Gemmata algarum</name>
    <dbReference type="NCBI Taxonomy" id="2975278"/>
    <lineage>
        <taxon>Bacteria</taxon>
        <taxon>Pseudomonadati</taxon>
        <taxon>Planctomycetota</taxon>
        <taxon>Planctomycetia</taxon>
        <taxon>Gemmatales</taxon>
        <taxon>Gemmataceae</taxon>
        <taxon>Gemmata</taxon>
    </lineage>
</organism>
<reference evidence="2" key="1">
    <citation type="journal article" date="2023" name="Mar. Drugs">
        <title>Gemmata algarum, a Novel Planctomycete Isolated from an Algal Mat, Displays Antimicrobial Activity.</title>
        <authorList>
            <person name="Kumar G."/>
            <person name="Kallscheuer N."/>
            <person name="Kashif M."/>
            <person name="Ahamad S."/>
            <person name="Jagadeeshwari U."/>
            <person name="Pannikurungottu S."/>
            <person name="Haufschild T."/>
            <person name="Kabuu M."/>
            <person name="Sasikala C."/>
            <person name="Jogler C."/>
            <person name="Ramana C."/>
        </authorList>
    </citation>
    <scope>NUCLEOTIDE SEQUENCE [LARGE SCALE GENOMIC DNA]</scope>
    <source>
        <strain evidence="2">JC673</strain>
    </source>
</reference>
<accession>A0ABU5EVB2</accession>
<proteinExistence type="predicted"/>
<dbReference type="RefSeq" id="WP_320685770.1">
    <property type="nucleotide sequence ID" value="NZ_JAXBLV010000066.1"/>
</dbReference>